<organism evidence="2 3">
    <name type="scientific">Alternaria arborescens</name>
    <dbReference type="NCBI Taxonomy" id="156630"/>
    <lineage>
        <taxon>Eukaryota</taxon>
        <taxon>Fungi</taxon>
        <taxon>Dikarya</taxon>
        <taxon>Ascomycota</taxon>
        <taxon>Pezizomycotina</taxon>
        <taxon>Dothideomycetes</taxon>
        <taxon>Pleosporomycetidae</taxon>
        <taxon>Pleosporales</taxon>
        <taxon>Pleosporineae</taxon>
        <taxon>Pleosporaceae</taxon>
        <taxon>Alternaria</taxon>
        <taxon>Alternaria sect. Alternaria</taxon>
    </lineage>
</organism>
<gene>
    <name evidence="2" type="ORF">AA0113_g6760</name>
</gene>
<evidence type="ECO:0000313" key="3">
    <source>
        <dbReference type="Proteomes" id="UP000293823"/>
    </source>
</evidence>
<protein>
    <submittedName>
        <fullName evidence="2">Uncharacterized protein</fullName>
    </submittedName>
</protein>
<comment type="caution">
    <text evidence="2">The sequence shown here is derived from an EMBL/GenBank/DDBJ whole genome shotgun (WGS) entry which is preliminary data.</text>
</comment>
<accession>A0A4Q4RW45</accession>
<dbReference type="EMBL" id="PEJP01000025">
    <property type="protein sequence ID" value="RYO61553.1"/>
    <property type="molecule type" value="Genomic_DNA"/>
</dbReference>
<dbReference type="OrthoDB" id="10556290at2759"/>
<feature type="region of interest" description="Disordered" evidence="1">
    <location>
        <begin position="336"/>
        <end position="424"/>
    </location>
</feature>
<feature type="compositionally biased region" description="Basic and acidic residues" evidence="1">
    <location>
        <begin position="383"/>
        <end position="396"/>
    </location>
</feature>
<keyword evidence="3" id="KW-1185">Reference proteome</keyword>
<feature type="compositionally biased region" description="Basic and acidic residues" evidence="1">
    <location>
        <begin position="337"/>
        <end position="372"/>
    </location>
</feature>
<reference evidence="3" key="1">
    <citation type="journal article" date="2019" name="bioRxiv">
        <title>Genomics, evolutionary history and diagnostics of the Alternaria alternata species group including apple and Asian pear pathotypes.</title>
        <authorList>
            <person name="Armitage A.D."/>
            <person name="Cockerton H.M."/>
            <person name="Sreenivasaprasad S."/>
            <person name="Woodhall J.W."/>
            <person name="Lane C.R."/>
            <person name="Harrison R.J."/>
            <person name="Clarkson J.P."/>
        </authorList>
    </citation>
    <scope>NUCLEOTIDE SEQUENCE [LARGE SCALE GENOMIC DNA]</scope>
    <source>
        <strain evidence="3">RGR 97.0016</strain>
    </source>
</reference>
<evidence type="ECO:0000313" key="2">
    <source>
        <dbReference type="EMBL" id="RYO61553.1"/>
    </source>
</evidence>
<feature type="compositionally biased region" description="Basic and acidic residues" evidence="1">
    <location>
        <begin position="412"/>
        <end position="424"/>
    </location>
</feature>
<dbReference type="AlphaFoldDB" id="A0A4Q4RW45"/>
<name>A0A4Q4RW45_9PLEO</name>
<sequence>MADNYQPIYISATEAPPQESISSDTLYDWNFPIVRPCETPVLESDSHGVEDDITESVVSSPTPSELDMPVAGNWRIAGPASLEVRREIQRGSLIAAPIPQFAKDKNGKGRLTEGSFKSPKDHHLHVKLIPPGKNKNDKGDAPNGPLLIRELYNTKFVSENAYLEFKSIVVVELDEHVDLDGRLEPSSWFDLFGLYISTIVSAANDQLKSTPSHKGQAKTIVNSLVNAVVESLDGPAGAVSTGRHQTSALDEVTPPTQIAHGEVNKQISSTNTFAQNQLIETCNGNISQQATEVQYARERSKNYGIRERSRSLRRSYEETSSEHDNRVRNYRFSLDYGDERRRPGGDWQSSRREDRHTVRDSRRGGRNRRSEYNESPVLGEDAPAEREYHGNDRQFDRLNGWRQGRVGGMNANRRDGGSGRDGRR</sequence>
<dbReference type="Proteomes" id="UP000293823">
    <property type="component" value="Unassembled WGS sequence"/>
</dbReference>
<proteinExistence type="predicted"/>
<evidence type="ECO:0000256" key="1">
    <source>
        <dbReference type="SAM" id="MobiDB-lite"/>
    </source>
</evidence>